<dbReference type="SUPFAM" id="SSF53335">
    <property type="entry name" value="S-adenosyl-L-methionine-dependent methyltransferases"/>
    <property type="match status" value="1"/>
</dbReference>
<dbReference type="SUPFAM" id="SSF55048">
    <property type="entry name" value="Probable ACP-binding domain of malonyl-CoA ACP transacylase"/>
    <property type="match status" value="1"/>
</dbReference>
<dbReference type="InterPro" id="IPR036736">
    <property type="entry name" value="ACP-like_sf"/>
</dbReference>
<dbReference type="InterPro" id="IPR057326">
    <property type="entry name" value="KR_dom"/>
</dbReference>
<dbReference type="SUPFAM" id="SSF51735">
    <property type="entry name" value="NAD(P)-binding Rossmann-fold domains"/>
    <property type="match status" value="1"/>
</dbReference>
<accession>A0AAD5W0P0</accession>
<feature type="active site" description="Proton acceptor; for dehydratase activity" evidence="7">
    <location>
        <position position="911"/>
    </location>
</feature>
<dbReference type="SUPFAM" id="SSF52151">
    <property type="entry name" value="FabD/lysophospholipase-like"/>
    <property type="match status" value="1"/>
</dbReference>
<dbReference type="Pfam" id="PF14765">
    <property type="entry name" value="PS-DH"/>
    <property type="match status" value="1"/>
</dbReference>
<feature type="region of interest" description="C-terminal hotdog fold" evidence="7">
    <location>
        <begin position="1010"/>
        <end position="1155"/>
    </location>
</feature>
<keyword evidence="6" id="KW-0511">Multifunctional enzyme</keyword>
<dbReference type="Gene3D" id="3.40.366.10">
    <property type="entry name" value="Malonyl-Coenzyme A Acyl Carrier Protein, domain 2"/>
    <property type="match status" value="1"/>
</dbReference>
<dbReference type="InterPro" id="IPR050091">
    <property type="entry name" value="PKS_NRPS_Biosynth_Enz"/>
</dbReference>
<dbReference type="CDD" id="cd00833">
    <property type="entry name" value="PKS"/>
    <property type="match status" value="1"/>
</dbReference>
<dbReference type="SMART" id="SM00827">
    <property type="entry name" value="PKS_AT"/>
    <property type="match status" value="1"/>
</dbReference>
<keyword evidence="11" id="KW-1185">Reference proteome</keyword>
<organism evidence="10 11">
    <name type="scientific">Leucocoprinus birnbaumii</name>
    <dbReference type="NCBI Taxonomy" id="56174"/>
    <lineage>
        <taxon>Eukaryota</taxon>
        <taxon>Fungi</taxon>
        <taxon>Dikarya</taxon>
        <taxon>Basidiomycota</taxon>
        <taxon>Agaricomycotina</taxon>
        <taxon>Agaricomycetes</taxon>
        <taxon>Agaricomycetidae</taxon>
        <taxon>Agaricales</taxon>
        <taxon>Agaricineae</taxon>
        <taxon>Agaricaceae</taxon>
        <taxon>Leucocoprinus</taxon>
    </lineage>
</organism>
<dbReference type="InterPro" id="IPR013968">
    <property type="entry name" value="PKS_KR"/>
</dbReference>
<dbReference type="InterPro" id="IPR016039">
    <property type="entry name" value="Thiolase-like"/>
</dbReference>
<evidence type="ECO:0000256" key="5">
    <source>
        <dbReference type="ARBA" id="ARBA00023026"/>
    </source>
</evidence>
<dbReference type="SMART" id="SM00822">
    <property type="entry name" value="PKS_KR"/>
    <property type="match status" value="1"/>
</dbReference>
<dbReference type="SMART" id="SM00825">
    <property type="entry name" value="PKS_KS"/>
    <property type="match status" value="1"/>
</dbReference>
<reference evidence="10" key="1">
    <citation type="submission" date="2022-07" db="EMBL/GenBank/DDBJ databases">
        <title>Genome Sequence of Leucocoprinus birnbaumii.</title>
        <authorList>
            <person name="Buettner E."/>
        </authorList>
    </citation>
    <scope>NUCLEOTIDE SEQUENCE</scope>
    <source>
        <strain evidence="10">VT141</strain>
    </source>
</reference>
<proteinExistence type="predicted"/>
<dbReference type="PANTHER" id="PTHR43775:SF37">
    <property type="entry name" value="SI:DKEY-61P9.11"/>
    <property type="match status" value="1"/>
</dbReference>
<dbReference type="InterPro" id="IPR001227">
    <property type="entry name" value="Ac_transferase_dom_sf"/>
</dbReference>
<dbReference type="GO" id="GO:0006633">
    <property type="term" value="P:fatty acid biosynthetic process"/>
    <property type="evidence" value="ECO:0007669"/>
    <property type="project" value="InterPro"/>
</dbReference>
<dbReference type="PROSITE" id="PS00606">
    <property type="entry name" value="KS3_1"/>
    <property type="match status" value="1"/>
</dbReference>
<evidence type="ECO:0000313" key="10">
    <source>
        <dbReference type="EMBL" id="KAJ3572837.1"/>
    </source>
</evidence>
<dbReference type="InterPro" id="IPR016036">
    <property type="entry name" value="Malonyl_transacylase_ACP-bd"/>
</dbReference>
<dbReference type="InterPro" id="IPR014030">
    <property type="entry name" value="Ketoacyl_synth_N"/>
</dbReference>
<dbReference type="PANTHER" id="PTHR43775">
    <property type="entry name" value="FATTY ACID SYNTHASE"/>
    <property type="match status" value="1"/>
</dbReference>
<name>A0AAD5W0P0_9AGAR</name>
<sequence length="2677" mass="294731">MFAIVGVAAQLPGGAYSAKDLGYDEFWDFLLNGGEAVENLRELNLEPNPFKSTDLSKLPEKGCFLKNIERFDYSSFGLSSADARVMPNSARRLMELSFYALQDAGVQTRGQAIGCFMSGNNDLNVDAMDTDGSLAYIPSAIPNRISYAFNLKGPSVAVDTACSSSLTGLHLAISAIKNGDCTTALVGAAQSNRKITEWWRYDKARVLSSTGVCKPFDDRADGFCRGEGAIVVVVKSLQDALRDNDHIYCVVAGSFHATTGSELPVYVPNGKTQQSCISQAYARAGRNPTDADYVELHITGTSVGDPIEANAAGEVFGKNGSRVKVGSVKGNIGHLECAAFLASLVKVCHIFEKNIIPPTPNFTIPNHSIFWDQYGLDVVTEPVPLECKRKGKPPSISIASAGIGGSTGHVLLEAPPEKIGDRPLAPLPGTPVLFLLGGLTPSAVHSIAQQLDHITEDYAAVLENAVFASRQARQLPWRSFVIYKDHNSLGTEIPRPVLVSPQIPRLAFIFSGQGPHNAQMGHQLFHQYPIFRNTVLELDAVHRDVMGYSFLEVTGLFSRKIKDIRVLERKWPVILTLPALAMVHIGLFELFRSIGVVPDCLLGHSAGETALLYASGAGSKAMAMEIALARGRSMTCTESMDAAMAVVGCNPDNCQALIDRVHHEHKTDLDVEISCFNAPDSVVVSGKRILVEAVISMAKEKGIFAQSIHTLVPGHCGYIEHCRDEHWKLMEDIFSRYPGPHVPTIPVYSTCRPNQLVEEFTPEYFWDNARNPVYFSNATSRIITEGAPGTCFIEISPHPVLSGTVAAHGVPSKLIFCPMQRIPRDDYDPNYESTCLVSTIAELVLAGYDRIDLSGIYGPPRNRTPIFSHPLQQLQVPPLKTYAVAVTNALKPLLSSLPSLDPALVGLFSQHRVGDVPVVPGTSWLELVLEAGGRRLWDVEFRSLFSLHQDRQSSLYFERSGRNRWSITSSQSANGGTISSRTVIATGCLATNPANNPPREKLDILDLQETLGLLPLESLHDALGRGFFFGHSFIRLLRLYGNPSRILAEIRGLDDEELSMGFIIHPAILDACLRFFFFKELLHDWETCQWFPKHVGRFIFHGAPNGSGSWFALACLKSWTPDTRTYDIRVTDSQGYPICEWKSAKFQKVSFEDAMSPRDVVTFTTDPLKIPTSMPSESGFFQAQDSDAYAKLYHALDFLAVKQFRETLQREPRCGDAIHRLRYLKRMEDLIQDQNSIKVVNDQDLLEQKRKFPAFFEVTRRLGEVHESLLQSSQAAVNVLFADDLMSRYYAEHNGFTKGCEEMAEQLDRILHFMRDSGRHVVRLLEVGAGTGTLTRHLIPIVTSHDKLVIDYTVTDVSYSLVADLAGSQNYERLIPQAYDATKDPFSQGLSPESYDIIIAYHVLHVAPEIQTLSQQLHDMLVPGGFLLVTELDGTSWFNKPGTAWMDFAFGSFAEWFSYRDDRAHCSMSPSQWRSVLGSAGFDNFSTIVGSGHCLDFIYTCQRVTPGKPFDQLPIITLIRFKAGKELELQKRLKTFNPVSEGVLCVWTDSKYDGDTALGLVMTLVSEFPSWTISLAMFSSCMDPTTVEGTVKQNHQHLSRERFVYFSCDGSPSFPRIVRLPSLSAAPADSPSLVTSPDHLLVRLVDRDTEGGFIGEVLQSDDPSIPVHSCVAGLISSFATQNTVAIHSGSVIRIPQLDKRIPALLAAVFLHYHVVGASRSTYSAHHHSSLRVLVSMRNKDLEKTLESLLERATGVSVLKDAPDDFVDALVTDYYTLDANPVLEESVGTNGRVVIWSPQLLVETLSREPWVLRHVLETGLQNLDLKPINGHLHPSTLAGTSLAMQQKNAEEPLIDPGKAYVLIGGIGGIGLHLAVWLYKNGARHIYLTSRRGRESATEAHDVFLSLKLRYLERQSDLDLKLHACNALDKTDVAAFLETIEQPIGGCFLMPLVLRDALFLQQSHESIETVRQSKLGALDVLASLCNIKAMDFFVAFSSVGALWGNVGQSNYASSCSALGGRMSEFPNAFAILVPAILDAGYLMQAGVLEHLNVAGSFEWGIGVEDLCGFIKDGISRVKAGVNPSILVPALDLEIVNQYIPLPPFYRFVLPRSSPKQLNATAEMGQVDNSQDEILATLGSARAVVLTGLGVEDQDAFLPDLPFVNLGLDSIRATRLSRELKPYVQVTQTALLVGMTWNDLEDKIRKSRISNSTRTPDAALKSKELVLIALGIDPPSNFSPDLPFVNCGLDSIRATQLSRQLRPYVRVTHMDLLLGMCWRDLEEKILQSTSPSNQESSASSLHLNGALSADGARELVVHTLGIEPASFDPDIPFVNYGLDSIRATQLARKLKPFIAVTQMDLLLGMTWKGLEEKIRGTISKTPSSPPTPVKENPGTWSISFIKLKEASPSKPVIFALPGITGNLSSISPLLTHFPEGSATLWASHFDFSACEDNPPTMDQLAKQVLSGISERHPSGPLRLISVSGSSTLACVLTKALEHRGRDVTDVSFLDHFPALFCHDAYGLRPFMESEEDNTDILKAKDDVAEKGVEIMLRMQEVDSIGPASPSTQDDATRLQGINYLKTARVTNNLIIQTIKDVYYQRRSHPFEAYDDTLVGWLASIKAPFLLAVADRGFNLVVEMPWADMGAGRMLPYKTNVEVLHLDEGHFSIVGCEQLARRLFH</sequence>
<dbReference type="Proteomes" id="UP001213000">
    <property type="component" value="Unassembled WGS sequence"/>
</dbReference>
<dbReference type="Gene3D" id="1.10.1200.10">
    <property type="entry name" value="ACP-like"/>
    <property type="match status" value="1"/>
</dbReference>
<dbReference type="InterPro" id="IPR018201">
    <property type="entry name" value="Ketoacyl_synth_AS"/>
</dbReference>
<dbReference type="Pfam" id="PF02801">
    <property type="entry name" value="Ketoacyl-synt_C"/>
    <property type="match status" value="1"/>
</dbReference>
<dbReference type="SUPFAM" id="SSF53474">
    <property type="entry name" value="alpha/beta-Hydrolases"/>
    <property type="match status" value="1"/>
</dbReference>
<evidence type="ECO:0000256" key="4">
    <source>
        <dbReference type="ARBA" id="ARBA00022679"/>
    </source>
</evidence>
<dbReference type="Pfam" id="PF00109">
    <property type="entry name" value="ketoacyl-synt"/>
    <property type="match status" value="1"/>
</dbReference>
<evidence type="ECO:0000256" key="6">
    <source>
        <dbReference type="ARBA" id="ARBA00023268"/>
    </source>
</evidence>
<dbReference type="Gene3D" id="3.40.50.150">
    <property type="entry name" value="Vaccinia Virus protein VP39"/>
    <property type="match status" value="1"/>
</dbReference>
<keyword evidence="4" id="KW-0808">Transferase</keyword>
<dbReference type="Gene3D" id="3.40.50.1820">
    <property type="entry name" value="alpha/beta hydrolase"/>
    <property type="match status" value="1"/>
</dbReference>
<evidence type="ECO:0000259" key="8">
    <source>
        <dbReference type="PROSITE" id="PS52004"/>
    </source>
</evidence>
<evidence type="ECO:0000256" key="3">
    <source>
        <dbReference type="ARBA" id="ARBA00022553"/>
    </source>
</evidence>
<dbReference type="GO" id="GO:0044550">
    <property type="term" value="P:secondary metabolite biosynthetic process"/>
    <property type="evidence" value="ECO:0007669"/>
    <property type="project" value="UniProtKB-ARBA"/>
</dbReference>
<feature type="region of interest" description="N-terminal hotdog fold" evidence="7">
    <location>
        <begin position="869"/>
        <end position="996"/>
    </location>
</feature>
<feature type="domain" description="PKS/mFAS DH" evidence="9">
    <location>
        <begin position="869"/>
        <end position="1155"/>
    </location>
</feature>
<dbReference type="Pfam" id="PF16197">
    <property type="entry name" value="KAsynt_C_assoc"/>
    <property type="match status" value="1"/>
</dbReference>
<dbReference type="InterPro" id="IPR032821">
    <property type="entry name" value="PKS_assoc"/>
</dbReference>
<dbReference type="SMART" id="SM00826">
    <property type="entry name" value="PKS_DH"/>
    <property type="match status" value="1"/>
</dbReference>
<dbReference type="InterPro" id="IPR029058">
    <property type="entry name" value="AB_hydrolase_fold"/>
</dbReference>
<dbReference type="InterPro" id="IPR009081">
    <property type="entry name" value="PP-bd_ACP"/>
</dbReference>
<dbReference type="PROSITE" id="PS52004">
    <property type="entry name" value="KS3_2"/>
    <property type="match status" value="1"/>
</dbReference>
<dbReference type="InterPro" id="IPR014031">
    <property type="entry name" value="Ketoacyl_synth_C"/>
</dbReference>
<keyword evidence="2" id="KW-0596">Phosphopantetheine</keyword>
<dbReference type="InterPro" id="IPR049900">
    <property type="entry name" value="PKS_mFAS_DH"/>
</dbReference>
<dbReference type="InterPro" id="IPR020807">
    <property type="entry name" value="PKS_DH"/>
</dbReference>
<dbReference type="InterPro" id="IPR049551">
    <property type="entry name" value="PKS_DH_C"/>
</dbReference>
<dbReference type="InterPro" id="IPR016035">
    <property type="entry name" value="Acyl_Trfase/lysoPLipase"/>
</dbReference>
<dbReference type="Gene3D" id="3.10.129.110">
    <property type="entry name" value="Polyketide synthase dehydratase"/>
    <property type="match status" value="1"/>
</dbReference>
<dbReference type="InterPro" id="IPR014043">
    <property type="entry name" value="Acyl_transferase_dom"/>
</dbReference>
<evidence type="ECO:0000256" key="1">
    <source>
        <dbReference type="ARBA" id="ARBA00005179"/>
    </source>
</evidence>
<dbReference type="CDD" id="cd02440">
    <property type="entry name" value="AdoMet_MTases"/>
    <property type="match status" value="1"/>
</dbReference>
<dbReference type="SUPFAM" id="SSF53901">
    <property type="entry name" value="Thiolase-like"/>
    <property type="match status" value="1"/>
</dbReference>
<evidence type="ECO:0000256" key="7">
    <source>
        <dbReference type="PROSITE-ProRule" id="PRU01363"/>
    </source>
</evidence>
<evidence type="ECO:0008006" key="12">
    <source>
        <dbReference type="Google" id="ProtNLM"/>
    </source>
</evidence>
<comment type="pathway">
    <text evidence="1">Secondary metabolite biosynthesis.</text>
</comment>
<dbReference type="Pfam" id="PF00550">
    <property type="entry name" value="PP-binding"/>
    <property type="match status" value="1"/>
</dbReference>
<evidence type="ECO:0000313" key="11">
    <source>
        <dbReference type="Proteomes" id="UP001213000"/>
    </source>
</evidence>
<dbReference type="InterPro" id="IPR042104">
    <property type="entry name" value="PKS_dehydratase_sf"/>
</dbReference>
<feature type="active site" description="Proton donor; for dehydratase activity" evidence="7">
    <location>
        <position position="1070"/>
    </location>
</feature>
<dbReference type="InterPro" id="IPR020841">
    <property type="entry name" value="PKS_Beta-ketoAc_synthase_dom"/>
</dbReference>
<comment type="caution">
    <text evidence="10">The sequence shown here is derived from an EMBL/GenBank/DDBJ whole genome shotgun (WGS) entry which is preliminary data.</text>
</comment>
<dbReference type="Pfam" id="PF00698">
    <property type="entry name" value="Acyl_transf_1"/>
    <property type="match status" value="1"/>
</dbReference>
<evidence type="ECO:0000259" key="9">
    <source>
        <dbReference type="PROSITE" id="PS52019"/>
    </source>
</evidence>
<dbReference type="SUPFAM" id="SSF47336">
    <property type="entry name" value="ACP-like"/>
    <property type="match status" value="1"/>
</dbReference>
<feature type="domain" description="Ketosynthase family 3 (KS3)" evidence="8">
    <location>
        <begin position="1"/>
        <end position="414"/>
    </location>
</feature>
<dbReference type="Pfam" id="PF08659">
    <property type="entry name" value="KR"/>
    <property type="match status" value="1"/>
</dbReference>
<gene>
    <name evidence="10" type="ORF">NP233_g2825</name>
</gene>
<dbReference type="Gene3D" id="3.40.50.720">
    <property type="entry name" value="NAD(P)-binding Rossmann-like Domain"/>
    <property type="match status" value="1"/>
</dbReference>
<dbReference type="InterPro" id="IPR036291">
    <property type="entry name" value="NAD(P)-bd_dom_sf"/>
</dbReference>
<protein>
    <recommendedName>
        <fullName evidence="12">Polyketide synthase</fullName>
    </recommendedName>
</protein>
<dbReference type="InterPro" id="IPR029063">
    <property type="entry name" value="SAM-dependent_MTases_sf"/>
</dbReference>
<dbReference type="EMBL" id="JANIEX010000126">
    <property type="protein sequence ID" value="KAJ3572837.1"/>
    <property type="molecule type" value="Genomic_DNA"/>
</dbReference>
<dbReference type="GO" id="GO:0004315">
    <property type="term" value="F:3-oxoacyl-[acyl-carrier-protein] synthase activity"/>
    <property type="evidence" value="ECO:0007669"/>
    <property type="project" value="InterPro"/>
</dbReference>
<dbReference type="GO" id="GO:0004312">
    <property type="term" value="F:fatty acid synthase activity"/>
    <property type="evidence" value="ECO:0007669"/>
    <property type="project" value="TreeGrafter"/>
</dbReference>
<dbReference type="PROSITE" id="PS52019">
    <property type="entry name" value="PKS_MFAS_DH"/>
    <property type="match status" value="1"/>
</dbReference>
<dbReference type="Gene3D" id="3.40.47.10">
    <property type="match status" value="1"/>
</dbReference>
<keyword evidence="3" id="KW-0597">Phosphoprotein</keyword>
<dbReference type="Pfam" id="PF13489">
    <property type="entry name" value="Methyltransf_23"/>
    <property type="match status" value="1"/>
</dbReference>
<keyword evidence="5" id="KW-0843">Virulence</keyword>
<evidence type="ECO:0000256" key="2">
    <source>
        <dbReference type="ARBA" id="ARBA00022450"/>
    </source>
</evidence>